<comment type="similarity">
    <text evidence="1">Belongs to the PIGL family.</text>
</comment>
<keyword evidence="3" id="KW-0732">Signal</keyword>
<accession>A0ABD3C5M6</accession>
<comment type="caution">
    <text evidence="4">The sequence shown here is derived from an EMBL/GenBank/DDBJ whole genome shotgun (WGS) entry which is preliminary data.</text>
</comment>
<dbReference type="InterPro" id="IPR024078">
    <property type="entry name" value="LmbE-like_dom_sf"/>
</dbReference>
<dbReference type="AlphaFoldDB" id="A0ABD3C5M6"/>
<evidence type="ECO:0000256" key="3">
    <source>
        <dbReference type="SAM" id="SignalP"/>
    </source>
</evidence>
<dbReference type="SUPFAM" id="SSF102588">
    <property type="entry name" value="LmbE-like"/>
    <property type="match status" value="1"/>
</dbReference>
<name>A0ABD3C5M6_9LAMI</name>
<dbReference type="EC" id="3.5.1.89" evidence="2"/>
<protein>
    <recommendedName>
        <fullName evidence="2">N-acetylglucosaminylphosphatidylinositol deacetylase</fullName>
        <ecNumber evidence="2">3.5.1.89</ecNumber>
    </recommendedName>
</protein>
<evidence type="ECO:0000313" key="5">
    <source>
        <dbReference type="Proteomes" id="UP001632038"/>
    </source>
</evidence>
<keyword evidence="5" id="KW-1185">Reference proteome</keyword>
<feature type="signal peptide" evidence="3">
    <location>
        <begin position="1"/>
        <end position="17"/>
    </location>
</feature>
<dbReference type="Proteomes" id="UP001632038">
    <property type="component" value="Unassembled WGS sequence"/>
</dbReference>
<dbReference type="Gene3D" id="3.40.50.10320">
    <property type="entry name" value="LmbE-like"/>
    <property type="match status" value="1"/>
</dbReference>
<organism evidence="4 5">
    <name type="scientific">Castilleja foliolosa</name>
    <dbReference type="NCBI Taxonomy" id="1961234"/>
    <lineage>
        <taxon>Eukaryota</taxon>
        <taxon>Viridiplantae</taxon>
        <taxon>Streptophyta</taxon>
        <taxon>Embryophyta</taxon>
        <taxon>Tracheophyta</taxon>
        <taxon>Spermatophyta</taxon>
        <taxon>Magnoliopsida</taxon>
        <taxon>eudicotyledons</taxon>
        <taxon>Gunneridae</taxon>
        <taxon>Pentapetalae</taxon>
        <taxon>asterids</taxon>
        <taxon>lamiids</taxon>
        <taxon>Lamiales</taxon>
        <taxon>Orobanchaceae</taxon>
        <taxon>Pedicularideae</taxon>
        <taxon>Castillejinae</taxon>
        <taxon>Castilleja</taxon>
    </lineage>
</organism>
<dbReference type="PANTHER" id="PTHR12993">
    <property type="entry name" value="N-ACETYLGLUCOSAMINYL-PHOSPHATIDYLINOSITOL DE-N-ACETYLASE-RELATED"/>
    <property type="match status" value="1"/>
</dbReference>
<reference evidence="5" key="1">
    <citation type="journal article" date="2024" name="IScience">
        <title>Strigolactones Initiate the Formation of Haustorium-like Structures in Castilleja.</title>
        <authorList>
            <person name="Buerger M."/>
            <person name="Peterson D."/>
            <person name="Chory J."/>
        </authorList>
    </citation>
    <scope>NUCLEOTIDE SEQUENCE [LARGE SCALE GENOMIC DNA]</scope>
</reference>
<evidence type="ECO:0000313" key="4">
    <source>
        <dbReference type="EMBL" id="KAL3624107.1"/>
    </source>
</evidence>
<dbReference type="Pfam" id="PF02585">
    <property type="entry name" value="PIG-L"/>
    <property type="match status" value="1"/>
</dbReference>
<evidence type="ECO:0000256" key="2">
    <source>
        <dbReference type="ARBA" id="ARBA00012176"/>
    </source>
</evidence>
<sequence length="223" mass="24864">MTWVAIILSFLAVLCFASLCKTLHLSSSAMKAAFLNSQKRKNVLLVIAHPDDESMFFTPVINYLIKTGHNLHVLCVSTGNADRMGSIRKQELHLACAVLKIPSQQVNVLDHPDLQDGFGKYWDSGLLASVIGNEIHTCSIDLIITFDDYGISGHCNHRDVHQGVRKLLLHDDVEKWELLSKIWTITLLGQYGTPEKLCCNVSAFEPMGLVSETFCGVFKLYLC</sequence>
<dbReference type="GO" id="GO:0000225">
    <property type="term" value="F:N-acetylglucosaminylphosphatidylinositol deacetylase activity"/>
    <property type="evidence" value="ECO:0007669"/>
    <property type="project" value="UniProtKB-EC"/>
</dbReference>
<proteinExistence type="inferred from homology"/>
<evidence type="ECO:0000256" key="1">
    <source>
        <dbReference type="ARBA" id="ARBA00006066"/>
    </source>
</evidence>
<dbReference type="EMBL" id="JAVIJP010000054">
    <property type="protein sequence ID" value="KAL3624107.1"/>
    <property type="molecule type" value="Genomic_DNA"/>
</dbReference>
<dbReference type="PANTHER" id="PTHR12993:SF11">
    <property type="entry name" value="N-ACETYLGLUCOSAMINYL-PHOSPHATIDYLINOSITOL DE-N-ACETYLASE"/>
    <property type="match status" value="1"/>
</dbReference>
<feature type="chain" id="PRO_5044801326" description="N-acetylglucosaminylphosphatidylinositol deacetylase" evidence="3">
    <location>
        <begin position="18"/>
        <end position="223"/>
    </location>
</feature>
<dbReference type="InterPro" id="IPR003737">
    <property type="entry name" value="GlcNAc_PI_deacetylase-related"/>
</dbReference>
<gene>
    <name evidence="4" type="ORF">CASFOL_032923</name>
</gene>